<keyword evidence="2" id="KW-1185">Reference proteome</keyword>
<proteinExistence type="predicted"/>
<dbReference type="AlphaFoldDB" id="A0AAV4RUN9"/>
<protein>
    <submittedName>
        <fullName evidence="1">Uncharacterized protein</fullName>
    </submittedName>
</protein>
<gene>
    <name evidence="1" type="ORF">CEXT_223071</name>
</gene>
<evidence type="ECO:0000313" key="2">
    <source>
        <dbReference type="Proteomes" id="UP001054945"/>
    </source>
</evidence>
<sequence length="104" mass="12312">MQEFNPDCDSSETMVIYLERILQITFSLLDNVDWGIRDQRVQPLEEECNYAHLAFANRIQRGHLRMESGRFSYSVKINTKDIQSAFTYHNTYNLHHHTSLNYSP</sequence>
<dbReference type="Proteomes" id="UP001054945">
    <property type="component" value="Unassembled WGS sequence"/>
</dbReference>
<dbReference type="EMBL" id="BPLR01008352">
    <property type="protein sequence ID" value="GIY24101.1"/>
    <property type="molecule type" value="Genomic_DNA"/>
</dbReference>
<organism evidence="1 2">
    <name type="scientific">Caerostris extrusa</name>
    <name type="common">Bark spider</name>
    <name type="synonym">Caerostris bankana</name>
    <dbReference type="NCBI Taxonomy" id="172846"/>
    <lineage>
        <taxon>Eukaryota</taxon>
        <taxon>Metazoa</taxon>
        <taxon>Ecdysozoa</taxon>
        <taxon>Arthropoda</taxon>
        <taxon>Chelicerata</taxon>
        <taxon>Arachnida</taxon>
        <taxon>Araneae</taxon>
        <taxon>Araneomorphae</taxon>
        <taxon>Entelegynae</taxon>
        <taxon>Araneoidea</taxon>
        <taxon>Araneidae</taxon>
        <taxon>Caerostris</taxon>
    </lineage>
</organism>
<comment type="caution">
    <text evidence="1">The sequence shown here is derived from an EMBL/GenBank/DDBJ whole genome shotgun (WGS) entry which is preliminary data.</text>
</comment>
<accession>A0AAV4RUN9</accession>
<reference evidence="1 2" key="1">
    <citation type="submission" date="2021-06" db="EMBL/GenBank/DDBJ databases">
        <title>Caerostris extrusa draft genome.</title>
        <authorList>
            <person name="Kono N."/>
            <person name="Arakawa K."/>
        </authorList>
    </citation>
    <scope>NUCLEOTIDE SEQUENCE [LARGE SCALE GENOMIC DNA]</scope>
</reference>
<name>A0AAV4RUN9_CAEEX</name>
<evidence type="ECO:0000313" key="1">
    <source>
        <dbReference type="EMBL" id="GIY24101.1"/>
    </source>
</evidence>